<dbReference type="STRING" id="1790137.AXE80_08080"/>
<evidence type="ECO:0000313" key="5">
    <source>
        <dbReference type="Proteomes" id="UP000092967"/>
    </source>
</evidence>
<feature type="chain" id="PRO_5008532657" description="Secretion system C-terminal sorting domain-containing protein" evidence="2">
    <location>
        <begin position="22"/>
        <end position="379"/>
    </location>
</feature>
<dbReference type="RefSeq" id="WP_068826149.1">
    <property type="nucleotide sequence ID" value="NZ_CP014224.1"/>
</dbReference>
<dbReference type="InterPro" id="IPR008979">
    <property type="entry name" value="Galactose-bd-like_sf"/>
</dbReference>
<feature type="domain" description="Secretion system C-terminal sorting" evidence="3">
    <location>
        <begin position="310"/>
        <end position="378"/>
    </location>
</feature>
<dbReference type="KEGG" id="wfu:AXE80_08080"/>
<gene>
    <name evidence="4" type="ORF">AXE80_08080</name>
</gene>
<evidence type="ECO:0000259" key="3">
    <source>
        <dbReference type="Pfam" id="PF18962"/>
    </source>
</evidence>
<dbReference type="AlphaFoldDB" id="A0A1B1Y675"/>
<organism evidence="4 5">
    <name type="scientific">Wenyingzhuangia fucanilytica</name>
    <dbReference type="NCBI Taxonomy" id="1790137"/>
    <lineage>
        <taxon>Bacteria</taxon>
        <taxon>Pseudomonadati</taxon>
        <taxon>Bacteroidota</taxon>
        <taxon>Flavobacteriia</taxon>
        <taxon>Flavobacteriales</taxon>
        <taxon>Flavobacteriaceae</taxon>
        <taxon>Wenyingzhuangia</taxon>
    </lineage>
</organism>
<feature type="signal peptide" evidence="2">
    <location>
        <begin position="1"/>
        <end position="21"/>
    </location>
</feature>
<dbReference type="EMBL" id="CP014224">
    <property type="protein sequence ID" value="ANW96238.1"/>
    <property type="molecule type" value="Genomic_DNA"/>
</dbReference>
<dbReference type="Gene3D" id="2.60.120.260">
    <property type="entry name" value="Galactose-binding domain-like"/>
    <property type="match status" value="2"/>
</dbReference>
<dbReference type="NCBIfam" id="TIGR04183">
    <property type="entry name" value="Por_Secre_tail"/>
    <property type="match status" value="1"/>
</dbReference>
<protein>
    <recommendedName>
        <fullName evidence="3">Secretion system C-terminal sorting domain-containing protein</fullName>
    </recommendedName>
</protein>
<sequence>MKKVLKIIGFWLITGCLQLCAQNSGANIFDEEYYGFEVTGTDTGWWMQHPENFSIVSDKGSNGSSHSLKYTSSEIITGNKKAHGSSDTAMKIDLVKGTYTMNAMVWLAVDAEISALKMVVKPLFVNAVFDLSGLPKEQWVAVETTLVLDEAIVDGNLLVQVDTSAGGKGEMYIDDIELHTLLDQQQIPFISEINTIVENGVTLDAGTYEISLKVWVDNSTTLKSFYTYITEPWIASYWDLNGLQKGEWVSLKNEFTIDEPADNSEFRISVNNDPSYGGGKGAFYLDDIHIEPKESLSIDENHSRVGNNMVYPNPANEKVYFNLQDLASVVVYNSLGVVVHKIDKADASTVLDVSSFTRGIYPVKITSKGNVYLKKLIID</sequence>
<evidence type="ECO:0000313" key="4">
    <source>
        <dbReference type="EMBL" id="ANW96238.1"/>
    </source>
</evidence>
<keyword evidence="1 2" id="KW-0732">Signal</keyword>
<dbReference type="Proteomes" id="UP000092967">
    <property type="component" value="Chromosome"/>
</dbReference>
<name>A0A1B1Y675_9FLAO</name>
<accession>A0A1B1Y675</accession>
<evidence type="ECO:0000256" key="2">
    <source>
        <dbReference type="SAM" id="SignalP"/>
    </source>
</evidence>
<dbReference type="OrthoDB" id="951108at2"/>
<evidence type="ECO:0000256" key="1">
    <source>
        <dbReference type="ARBA" id="ARBA00022729"/>
    </source>
</evidence>
<dbReference type="InterPro" id="IPR026444">
    <property type="entry name" value="Secre_tail"/>
</dbReference>
<reference evidence="4 5" key="1">
    <citation type="submission" date="2016-02" db="EMBL/GenBank/DDBJ databases">
        <authorList>
            <person name="Wen L."/>
            <person name="He K."/>
            <person name="Yang H."/>
        </authorList>
    </citation>
    <scope>NUCLEOTIDE SEQUENCE [LARGE SCALE GENOMIC DNA]</scope>
    <source>
        <strain evidence="4 5">CZ1127</strain>
    </source>
</reference>
<dbReference type="SUPFAM" id="SSF49785">
    <property type="entry name" value="Galactose-binding domain-like"/>
    <property type="match status" value="1"/>
</dbReference>
<keyword evidence="5" id="KW-1185">Reference proteome</keyword>
<dbReference type="Pfam" id="PF18962">
    <property type="entry name" value="Por_Secre_tail"/>
    <property type="match status" value="1"/>
</dbReference>
<proteinExistence type="predicted"/>